<dbReference type="EMBL" id="VMBG01000001">
    <property type="protein sequence ID" value="TSJ78761.1"/>
    <property type="molecule type" value="Genomic_DNA"/>
</dbReference>
<dbReference type="OrthoDB" id="195368at2"/>
<proteinExistence type="predicted"/>
<name>A0A556QQ56_9BACT</name>
<reference evidence="1 2" key="1">
    <citation type="submission" date="2019-07" db="EMBL/GenBank/DDBJ databases">
        <title>Description of 53C-WASEF.</title>
        <authorList>
            <person name="Pitt A."/>
            <person name="Hahn M.W."/>
        </authorList>
    </citation>
    <scope>NUCLEOTIDE SEQUENCE [LARGE SCALE GENOMIC DNA]</scope>
    <source>
        <strain evidence="1 2">53C-WASEF</strain>
    </source>
</reference>
<dbReference type="Proteomes" id="UP000315648">
    <property type="component" value="Unassembled WGS sequence"/>
</dbReference>
<dbReference type="NCBIfam" id="TIGR03067">
    <property type="entry name" value="Planc_TIGR03067"/>
    <property type="match status" value="1"/>
</dbReference>
<protein>
    <submittedName>
        <fullName evidence="1">TIGR03067 domain-containing protein</fullName>
    </submittedName>
</protein>
<sequence>MSLHGKWRPVRAELDGEHAPELALERMELHLAVTTYAVHFAGEVHDRGDVVYTETTITLNGKHGEQAGRVIPAIYQLAGDRLRICYGLDGTTPAEFKTQTGSARYLVTYRRQAE</sequence>
<evidence type="ECO:0000313" key="1">
    <source>
        <dbReference type="EMBL" id="TSJ78761.1"/>
    </source>
</evidence>
<dbReference type="InterPro" id="IPR017504">
    <property type="entry name" value="CHP03067_Planctomycetes"/>
</dbReference>
<organism evidence="1 2">
    <name type="scientific">Rariglobus hedericola</name>
    <dbReference type="NCBI Taxonomy" id="2597822"/>
    <lineage>
        <taxon>Bacteria</taxon>
        <taxon>Pseudomonadati</taxon>
        <taxon>Verrucomicrobiota</taxon>
        <taxon>Opitutia</taxon>
        <taxon>Opitutales</taxon>
        <taxon>Opitutaceae</taxon>
        <taxon>Rariglobus</taxon>
    </lineage>
</organism>
<keyword evidence="2" id="KW-1185">Reference proteome</keyword>
<accession>A0A556QQ56</accession>
<evidence type="ECO:0000313" key="2">
    <source>
        <dbReference type="Proteomes" id="UP000315648"/>
    </source>
</evidence>
<dbReference type="AlphaFoldDB" id="A0A556QQ56"/>
<comment type="caution">
    <text evidence="1">The sequence shown here is derived from an EMBL/GenBank/DDBJ whole genome shotgun (WGS) entry which is preliminary data.</text>
</comment>
<gene>
    <name evidence="1" type="ORF">FPL22_05485</name>
</gene>
<dbReference type="RefSeq" id="WP_144229102.1">
    <property type="nucleotide sequence ID" value="NZ_CBCRVV010000002.1"/>
</dbReference>